<dbReference type="Pfam" id="PF11227">
    <property type="entry name" value="DUF3025"/>
    <property type="match status" value="1"/>
</dbReference>
<sequence>MSARDRAGPPACAHATRSHPLLRAWIDPAASLPGLDQLERRRRRAHEEDGIGRPVIVAQTRDLLDDGLHYEMRVAARSVLATRDGDAHDAFNALVWLRHPQLKWALNARQAADVARVGAKQRTRAQCALTHFDEAGAIVWLASPRLLAAWDAHDWNALFVGGQQAWGDELAVTVFGHALLEHVWNGHASPTAKCLVVEVDRAALRPRVGEAAIVARWPPEEARLAEAIRAGRLLADPQELRPLPLAGIRGWHEPGSTARLVAQGACFRPLREGRRYPAPWLSR</sequence>
<organism evidence="1 2">
    <name type="scientific">Dokdonella fugitiva</name>
    <dbReference type="NCBI Taxonomy" id="328517"/>
    <lineage>
        <taxon>Bacteria</taxon>
        <taxon>Pseudomonadati</taxon>
        <taxon>Pseudomonadota</taxon>
        <taxon>Gammaproteobacteria</taxon>
        <taxon>Lysobacterales</taxon>
        <taxon>Rhodanobacteraceae</taxon>
        <taxon>Dokdonella</taxon>
    </lineage>
</organism>
<dbReference type="AlphaFoldDB" id="A0A4R2ICU3"/>
<name>A0A4R2ICU3_9GAMM</name>
<dbReference type="RefSeq" id="WP_131998052.1">
    <property type="nucleotide sequence ID" value="NZ_SLWQ01000005.1"/>
</dbReference>
<dbReference type="OrthoDB" id="5292474at2"/>
<gene>
    <name evidence="1" type="ORF">EV148_105210</name>
</gene>
<dbReference type="InterPro" id="IPR021390">
    <property type="entry name" value="DUF3025"/>
</dbReference>
<dbReference type="EMBL" id="SLWQ01000005">
    <property type="protein sequence ID" value="TCO40415.1"/>
    <property type="molecule type" value="Genomic_DNA"/>
</dbReference>
<evidence type="ECO:0000313" key="1">
    <source>
        <dbReference type="EMBL" id="TCO40415.1"/>
    </source>
</evidence>
<keyword evidence="2" id="KW-1185">Reference proteome</keyword>
<dbReference type="Proteomes" id="UP000294862">
    <property type="component" value="Unassembled WGS sequence"/>
</dbReference>
<evidence type="ECO:0000313" key="2">
    <source>
        <dbReference type="Proteomes" id="UP000294862"/>
    </source>
</evidence>
<reference evidence="1 2" key="1">
    <citation type="journal article" date="2015" name="Stand. Genomic Sci.">
        <title>Genomic Encyclopedia of Bacterial and Archaeal Type Strains, Phase III: the genomes of soil and plant-associated and newly described type strains.</title>
        <authorList>
            <person name="Whitman W.B."/>
            <person name="Woyke T."/>
            <person name="Klenk H.P."/>
            <person name="Zhou Y."/>
            <person name="Lilburn T.G."/>
            <person name="Beck B.J."/>
            <person name="De Vos P."/>
            <person name="Vandamme P."/>
            <person name="Eisen J.A."/>
            <person name="Garrity G."/>
            <person name="Hugenholtz P."/>
            <person name="Kyrpides N.C."/>
        </authorList>
    </citation>
    <scope>NUCLEOTIDE SEQUENCE [LARGE SCALE GENOMIC DNA]</scope>
    <source>
        <strain evidence="1 2">A3</strain>
    </source>
</reference>
<proteinExistence type="predicted"/>
<protein>
    <submittedName>
        <fullName evidence="1">DUF3025 family protein</fullName>
    </submittedName>
</protein>
<comment type="caution">
    <text evidence="1">The sequence shown here is derived from an EMBL/GenBank/DDBJ whole genome shotgun (WGS) entry which is preliminary data.</text>
</comment>
<accession>A0A4R2ICU3</accession>